<sequence length="113" mass="12227">MTTTTLIHPLSSRTAGDSLSFAGIRLARGPIRTTVRCRSERYMICDLRVGGVDRHLVVDLSRGTRFAVPDGYGGPQASTTWCQRLLEDLEAGRVSATGATVHPLDVVEEEEAA</sequence>
<proteinExistence type="predicted"/>
<accession>A0ABY4NAR8</accession>
<protein>
    <submittedName>
        <fullName evidence="1">Uncharacterized protein</fullName>
    </submittedName>
</protein>
<dbReference type="EMBL" id="CP097218">
    <property type="protein sequence ID" value="UQN30518.1"/>
    <property type="molecule type" value="Genomic_DNA"/>
</dbReference>
<keyword evidence="2" id="KW-1185">Reference proteome</keyword>
<reference evidence="1" key="1">
    <citation type="submission" date="2022-05" db="EMBL/GenBank/DDBJ databases">
        <title>Genomic analysis of Brachybacterium sp. CBA3104.</title>
        <authorList>
            <person name="Roh S.W."/>
            <person name="Kim Y.B."/>
            <person name="Kim Y."/>
        </authorList>
    </citation>
    <scope>NUCLEOTIDE SEQUENCE</scope>
    <source>
        <strain evidence="1">CBA3104</strain>
    </source>
</reference>
<name>A0ABY4NAR8_9MICO</name>
<dbReference type="RefSeq" id="WP_249479879.1">
    <property type="nucleotide sequence ID" value="NZ_CP097218.1"/>
</dbReference>
<evidence type="ECO:0000313" key="2">
    <source>
        <dbReference type="Proteomes" id="UP001055868"/>
    </source>
</evidence>
<organism evidence="1 2">
    <name type="scientific">Brachybacterium kimchii</name>
    <dbReference type="NCBI Taxonomy" id="2942909"/>
    <lineage>
        <taxon>Bacteria</taxon>
        <taxon>Bacillati</taxon>
        <taxon>Actinomycetota</taxon>
        <taxon>Actinomycetes</taxon>
        <taxon>Micrococcales</taxon>
        <taxon>Dermabacteraceae</taxon>
        <taxon>Brachybacterium</taxon>
    </lineage>
</organism>
<gene>
    <name evidence="1" type="ORF">M4486_04195</name>
</gene>
<dbReference type="Proteomes" id="UP001055868">
    <property type="component" value="Chromosome"/>
</dbReference>
<evidence type="ECO:0000313" key="1">
    <source>
        <dbReference type="EMBL" id="UQN30518.1"/>
    </source>
</evidence>